<evidence type="ECO:0000256" key="1">
    <source>
        <dbReference type="ARBA" id="ARBA00010050"/>
    </source>
</evidence>
<dbReference type="SUPFAM" id="SSF48452">
    <property type="entry name" value="TPR-like"/>
    <property type="match status" value="1"/>
</dbReference>
<keyword evidence="4" id="KW-0931">ER-Golgi transport</keyword>
<reference evidence="5" key="1">
    <citation type="submission" date="2014-08" db="EMBL/GenBank/DDBJ databases">
        <authorList>
            <person name="Sharma Rahul"/>
            <person name="Thines Marco"/>
        </authorList>
    </citation>
    <scope>NUCLEOTIDE SEQUENCE</scope>
</reference>
<organism evidence="5">
    <name type="scientific">Phaffia rhodozyma</name>
    <name type="common">Yeast</name>
    <name type="synonym">Xanthophyllomyces dendrorhous</name>
    <dbReference type="NCBI Taxonomy" id="264483"/>
    <lineage>
        <taxon>Eukaryota</taxon>
        <taxon>Fungi</taxon>
        <taxon>Dikarya</taxon>
        <taxon>Basidiomycota</taxon>
        <taxon>Agaricomycotina</taxon>
        <taxon>Tremellomycetes</taxon>
        <taxon>Cystofilobasidiales</taxon>
        <taxon>Mrakiaceae</taxon>
        <taxon>Phaffia</taxon>
    </lineage>
</organism>
<keyword evidence="4" id="KW-0472">Membrane</keyword>
<dbReference type="EMBL" id="LN483167">
    <property type="protein sequence ID" value="CDZ97458.1"/>
    <property type="molecule type" value="Genomic_DNA"/>
</dbReference>
<comment type="similarity">
    <text evidence="1 4">Belongs to the SNAP family.</text>
</comment>
<accession>A0A0F7SIB9</accession>
<evidence type="ECO:0000256" key="2">
    <source>
        <dbReference type="ARBA" id="ARBA00022448"/>
    </source>
</evidence>
<dbReference type="AlphaFoldDB" id="A0A0F7SIB9"/>
<dbReference type="GO" id="GO:0005483">
    <property type="term" value="F:soluble NSF attachment protein activity"/>
    <property type="evidence" value="ECO:0007669"/>
    <property type="project" value="TreeGrafter"/>
</dbReference>
<dbReference type="CDD" id="cd15832">
    <property type="entry name" value="SNAP"/>
    <property type="match status" value="1"/>
</dbReference>
<evidence type="ECO:0000256" key="4">
    <source>
        <dbReference type="RuleBase" id="RU367013"/>
    </source>
</evidence>
<dbReference type="GO" id="GO:0006886">
    <property type="term" value="P:intracellular protein transport"/>
    <property type="evidence" value="ECO:0007669"/>
    <property type="project" value="UniProtKB-UniRule"/>
</dbReference>
<dbReference type="PANTHER" id="PTHR13768:SF8">
    <property type="entry name" value="ALPHA-SOLUBLE NSF ATTACHMENT PROTEIN"/>
    <property type="match status" value="1"/>
</dbReference>
<dbReference type="GO" id="GO:0035494">
    <property type="term" value="P:SNARE complex disassembly"/>
    <property type="evidence" value="ECO:0007669"/>
    <property type="project" value="TreeGrafter"/>
</dbReference>
<comment type="subcellular location">
    <subcellularLocation>
        <location evidence="4">Membrane</location>
        <topology evidence="4">Peripheral membrane protein</topology>
    </subcellularLocation>
</comment>
<dbReference type="GO" id="GO:0005774">
    <property type="term" value="C:vacuolar membrane"/>
    <property type="evidence" value="ECO:0007669"/>
    <property type="project" value="TreeGrafter"/>
</dbReference>
<dbReference type="Pfam" id="PF14938">
    <property type="entry name" value="SNAP"/>
    <property type="match status" value="1"/>
</dbReference>
<keyword evidence="2 4" id="KW-0813">Transport</keyword>
<dbReference type="GO" id="GO:0019905">
    <property type="term" value="F:syntaxin binding"/>
    <property type="evidence" value="ECO:0007669"/>
    <property type="project" value="TreeGrafter"/>
</dbReference>
<dbReference type="InterPro" id="IPR011990">
    <property type="entry name" value="TPR-like_helical_dom_sf"/>
</dbReference>
<protein>
    <submittedName>
        <fullName evidence="5">Protein required for fusion of vesicles in vesicular transport, alpha-SNAP</fullName>
    </submittedName>
</protein>
<evidence type="ECO:0000256" key="3">
    <source>
        <dbReference type="ARBA" id="ARBA00022927"/>
    </source>
</evidence>
<dbReference type="GO" id="GO:0031201">
    <property type="term" value="C:SNARE complex"/>
    <property type="evidence" value="ECO:0007669"/>
    <property type="project" value="TreeGrafter"/>
</dbReference>
<sequence length="284" mass="31648">MTKFVLLSLPNKYCNSQQSSRKIPILFILMHFHRAGKAFNPGEYWDLHGRALVREGERRLKANKKDDAIAALCDASELLKRSTSETSVRDAVNALNRATKILTEQGRFRQAADRQNEVGDIFRVSNRPAARDAYEKAGHLYQMDGAQAMGNAILRGAAEISGLVGDYERAIDTFVQVANWNLSSPLAKYSVKEIWLKAGLCALGADDVVLARELVDKFAQQDDTFPSTREARFLNNVVTAYGDGDVKAFTAHVVEYDQVKKLDDWKTEILLKIKKPIGDKGGLT</sequence>
<dbReference type="Gene3D" id="1.25.40.10">
    <property type="entry name" value="Tetratricopeptide repeat domain"/>
    <property type="match status" value="1"/>
</dbReference>
<dbReference type="PANTHER" id="PTHR13768">
    <property type="entry name" value="SOLUBLE NSF ATTACHMENT PROTEIN SNAP"/>
    <property type="match status" value="1"/>
</dbReference>
<comment type="function">
    <text evidence="4">Required for vesicular transport between the endoplasmic reticulum and the Golgi apparatus.</text>
</comment>
<keyword evidence="3 4" id="KW-0653">Protein transport</keyword>
<name>A0A0F7SIB9_PHARH</name>
<proteinExistence type="inferred from homology"/>
<dbReference type="InterPro" id="IPR000744">
    <property type="entry name" value="NSF_attach"/>
</dbReference>
<evidence type="ECO:0000313" key="5">
    <source>
        <dbReference type="EMBL" id="CDZ97458.1"/>
    </source>
</evidence>